<dbReference type="Proteomes" id="UP001519273">
    <property type="component" value="Unassembled WGS sequence"/>
</dbReference>
<feature type="transmembrane region" description="Helical" evidence="7">
    <location>
        <begin position="70"/>
        <end position="88"/>
    </location>
</feature>
<protein>
    <submittedName>
        <fullName evidence="9">FHS family glucose/mannose:H+ symporter-like MFS transporter</fullName>
    </submittedName>
</protein>
<feature type="transmembrane region" description="Helical" evidence="7">
    <location>
        <begin position="94"/>
        <end position="121"/>
    </location>
</feature>
<organism evidence="9 10">
    <name type="scientific">Paenibacillus sediminis</name>
    <dbReference type="NCBI Taxonomy" id="664909"/>
    <lineage>
        <taxon>Bacteria</taxon>
        <taxon>Bacillati</taxon>
        <taxon>Bacillota</taxon>
        <taxon>Bacilli</taxon>
        <taxon>Bacillales</taxon>
        <taxon>Paenibacillaceae</taxon>
        <taxon>Paenibacillus</taxon>
    </lineage>
</organism>
<evidence type="ECO:0000256" key="3">
    <source>
        <dbReference type="ARBA" id="ARBA00022448"/>
    </source>
</evidence>
<feature type="transmembrane region" description="Helical" evidence="7">
    <location>
        <begin position="256"/>
        <end position="276"/>
    </location>
</feature>
<evidence type="ECO:0000256" key="6">
    <source>
        <dbReference type="ARBA" id="ARBA00023136"/>
    </source>
</evidence>
<feature type="transmembrane region" description="Helical" evidence="7">
    <location>
        <begin position="308"/>
        <end position="332"/>
    </location>
</feature>
<evidence type="ECO:0000313" key="10">
    <source>
        <dbReference type="Proteomes" id="UP001519273"/>
    </source>
</evidence>
<evidence type="ECO:0000256" key="7">
    <source>
        <dbReference type="SAM" id="Phobius"/>
    </source>
</evidence>
<keyword evidence="3" id="KW-0813">Transport</keyword>
<sequence length="409" mass="44486">MRLLFWIGCLSYLLIGCAHVVLGSLLPVMLDYYGLDYRDGGTLVFVQFAGFMVGVLLSPYLIGKFGKRRGLIIALVLLSIAELVYTFLPPWGWMYVTAFAAGMSFGTIESVIGTIIIAGITEQTAVAMSRLEVFFGVGALSMPLLSSWFIQIDIWRCSFLIISLIGVIAAVLWARGSFGSLSEVLDQRKADLKTAQIVDQASRMQPSYSKKMNKKTVSIIALFIGFFFLYVGIETSLINFIPSILIEKLHLKESSAALSVTIFWVAMSIGRIFAGVIAEKIQYGVYVLASCIGAIILFALFPTSQHSIISFVIILLLGIALSGLFSIALVFVNKLLPGSEESTTSIMIASGAAGGAVLPLMIGWSMDLFSANTTAWLLALFAACMLVLSFAAFVTQRRHRVVQEIPNGM</sequence>
<accession>A0ABS4H194</accession>
<feature type="transmembrane region" description="Helical" evidence="7">
    <location>
        <begin position="344"/>
        <end position="362"/>
    </location>
</feature>
<gene>
    <name evidence="9" type="ORF">J2Z20_001159</name>
</gene>
<dbReference type="PANTHER" id="PTHR23514">
    <property type="entry name" value="BYPASS OF STOP CODON PROTEIN 6"/>
    <property type="match status" value="1"/>
</dbReference>
<dbReference type="PROSITE" id="PS50850">
    <property type="entry name" value="MFS"/>
    <property type="match status" value="1"/>
</dbReference>
<feature type="transmembrane region" description="Helical" evidence="7">
    <location>
        <begin position="158"/>
        <end position="178"/>
    </location>
</feature>
<dbReference type="InterPro" id="IPR011701">
    <property type="entry name" value="MFS"/>
</dbReference>
<feature type="transmembrane region" description="Helical" evidence="7">
    <location>
        <begin position="42"/>
        <end position="63"/>
    </location>
</feature>
<evidence type="ECO:0000256" key="2">
    <source>
        <dbReference type="ARBA" id="ARBA00008335"/>
    </source>
</evidence>
<dbReference type="EMBL" id="JAGGKP010000001">
    <property type="protein sequence ID" value="MBP1936298.1"/>
    <property type="molecule type" value="Genomic_DNA"/>
</dbReference>
<dbReference type="PANTHER" id="PTHR23514:SF3">
    <property type="entry name" value="BYPASS OF STOP CODON PROTEIN 6"/>
    <property type="match status" value="1"/>
</dbReference>
<dbReference type="InterPro" id="IPR020846">
    <property type="entry name" value="MFS_dom"/>
</dbReference>
<feature type="transmembrane region" description="Helical" evidence="7">
    <location>
        <begin position="133"/>
        <end position="152"/>
    </location>
</feature>
<dbReference type="InterPro" id="IPR051788">
    <property type="entry name" value="MFS_Transporter"/>
</dbReference>
<feature type="transmembrane region" description="Helical" evidence="7">
    <location>
        <begin position="374"/>
        <end position="394"/>
    </location>
</feature>
<comment type="subcellular location">
    <subcellularLocation>
        <location evidence="1">Cell membrane</location>
        <topology evidence="1">Multi-pass membrane protein</topology>
    </subcellularLocation>
</comment>
<dbReference type="Pfam" id="PF07690">
    <property type="entry name" value="MFS_1"/>
    <property type="match status" value="1"/>
</dbReference>
<keyword evidence="5 7" id="KW-1133">Transmembrane helix</keyword>
<evidence type="ECO:0000313" key="9">
    <source>
        <dbReference type="EMBL" id="MBP1936298.1"/>
    </source>
</evidence>
<comment type="similarity">
    <text evidence="2">Belongs to the major facilitator superfamily.</text>
</comment>
<evidence type="ECO:0000256" key="4">
    <source>
        <dbReference type="ARBA" id="ARBA00022692"/>
    </source>
</evidence>
<evidence type="ECO:0000256" key="5">
    <source>
        <dbReference type="ARBA" id="ARBA00022989"/>
    </source>
</evidence>
<dbReference type="InterPro" id="IPR036259">
    <property type="entry name" value="MFS_trans_sf"/>
</dbReference>
<feature type="domain" description="Major facilitator superfamily (MFS) profile" evidence="8">
    <location>
        <begin position="4"/>
        <end position="400"/>
    </location>
</feature>
<keyword evidence="10" id="KW-1185">Reference proteome</keyword>
<keyword evidence="6 7" id="KW-0472">Membrane</keyword>
<dbReference type="SUPFAM" id="SSF103473">
    <property type="entry name" value="MFS general substrate transporter"/>
    <property type="match status" value="1"/>
</dbReference>
<evidence type="ECO:0000256" key="1">
    <source>
        <dbReference type="ARBA" id="ARBA00004651"/>
    </source>
</evidence>
<feature type="transmembrane region" description="Helical" evidence="7">
    <location>
        <begin position="283"/>
        <end position="302"/>
    </location>
</feature>
<feature type="transmembrane region" description="Helical" evidence="7">
    <location>
        <begin position="219"/>
        <end position="244"/>
    </location>
</feature>
<comment type="caution">
    <text evidence="9">The sequence shown here is derived from an EMBL/GenBank/DDBJ whole genome shotgun (WGS) entry which is preliminary data.</text>
</comment>
<dbReference type="PROSITE" id="PS51257">
    <property type="entry name" value="PROKAR_LIPOPROTEIN"/>
    <property type="match status" value="1"/>
</dbReference>
<name>A0ABS4H194_9BACL</name>
<reference evidence="9 10" key="1">
    <citation type="submission" date="2021-03" db="EMBL/GenBank/DDBJ databases">
        <title>Genomic Encyclopedia of Type Strains, Phase IV (KMG-IV): sequencing the most valuable type-strain genomes for metagenomic binning, comparative biology and taxonomic classification.</title>
        <authorList>
            <person name="Goeker M."/>
        </authorList>
    </citation>
    <scope>NUCLEOTIDE SEQUENCE [LARGE SCALE GENOMIC DNA]</scope>
    <source>
        <strain evidence="9 10">DSM 23491</strain>
    </source>
</reference>
<dbReference type="RefSeq" id="WP_209846364.1">
    <property type="nucleotide sequence ID" value="NZ_CBCRVE010000002.1"/>
</dbReference>
<dbReference type="Gene3D" id="1.20.1250.20">
    <property type="entry name" value="MFS general substrate transporter like domains"/>
    <property type="match status" value="2"/>
</dbReference>
<proteinExistence type="inferred from homology"/>
<keyword evidence="4 7" id="KW-0812">Transmembrane</keyword>
<evidence type="ECO:0000259" key="8">
    <source>
        <dbReference type="PROSITE" id="PS50850"/>
    </source>
</evidence>